<keyword evidence="2" id="KW-1185">Reference proteome</keyword>
<dbReference type="AlphaFoldDB" id="A0A016WJ13"/>
<sequence length="71" mass="7849">MLLVSAPVGDPTSFAVFQAQLVNLQYFITLSVKSTQNGPAVLLAPHFYWGFKVNSSNVPLGREGSPYRHRQ</sequence>
<name>A0A016WJ13_9BILA</name>
<gene>
    <name evidence="1" type="primary">Acey_s0682.g1493</name>
    <name evidence="1" type="ORF">Y032_0682g1493</name>
</gene>
<protein>
    <submittedName>
        <fullName evidence="1">Uncharacterized protein</fullName>
    </submittedName>
</protein>
<evidence type="ECO:0000313" key="1">
    <source>
        <dbReference type="EMBL" id="EYC38998.1"/>
    </source>
</evidence>
<dbReference type="Proteomes" id="UP000024635">
    <property type="component" value="Unassembled WGS sequence"/>
</dbReference>
<evidence type="ECO:0000313" key="2">
    <source>
        <dbReference type="Proteomes" id="UP000024635"/>
    </source>
</evidence>
<reference evidence="2" key="1">
    <citation type="journal article" date="2015" name="Nat. Genet.">
        <title>The genome and transcriptome of the zoonotic hookworm Ancylostoma ceylanicum identify infection-specific gene families.</title>
        <authorList>
            <person name="Schwarz E.M."/>
            <person name="Hu Y."/>
            <person name="Antoshechkin I."/>
            <person name="Miller M.M."/>
            <person name="Sternberg P.W."/>
            <person name="Aroian R.V."/>
        </authorList>
    </citation>
    <scope>NUCLEOTIDE SEQUENCE</scope>
    <source>
        <strain evidence="2">HY135</strain>
    </source>
</reference>
<comment type="caution">
    <text evidence="1">The sequence shown here is derived from an EMBL/GenBank/DDBJ whole genome shotgun (WGS) entry which is preliminary data.</text>
</comment>
<accession>A0A016WJ13</accession>
<organism evidence="1 2">
    <name type="scientific">Ancylostoma ceylanicum</name>
    <dbReference type="NCBI Taxonomy" id="53326"/>
    <lineage>
        <taxon>Eukaryota</taxon>
        <taxon>Metazoa</taxon>
        <taxon>Ecdysozoa</taxon>
        <taxon>Nematoda</taxon>
        <taxon>Chromadorea</taxon>
        <taxon>Rhabditida</taxon>
        <taxon>Rhabditina</taxon>
        <taxon>Rhabditomorpha</taxon>
        <taxon>Strongyloidea</taxon>
        <taxon>Ancylostomatidae</taxon>
        <taxon>Ancylostomatinae</taxon>
        <taxon>Ancylostoma</taxon>
    </lineage>
</organism>
<dbReference type="EMBL" id="JARK01000282">
    <property type="protein sequence ID" value="EYC38998.1"/>
    <property type="molecule type" value="Genomic_DNA"/>
</dbReference>
<proteinExistence type="predicted"/>